<feature type="compositionally biased region" description="Acidic residues" evidence="1">
    <location>
        <begin position="161"/>
        <end position="192"/>
    </location>
</feature>
<accession>A0A9P3LXY8</accession>
<evidence type="ECO:0000256" key="1">
    <source>
        <dbReference type="SAM" id="MobiDB-lite"/>
    </source>
</evidence>
<dbReference type="OrthoDB" id="2434657at2759"/>
<dbReference type="Proteomes" id="UP000827284">
    <property type="component" value="Unassembled WGS sequence"/>
</dbReference>
<feature type="compositionally biased region" description="Low complexity" evidence="1">
    <location>
        <begin position="249"/>
        <end position="259"/>
    </location>
</feature>
<organism evidence="3 4">
    <name type="scientific">Entomortierella parvispora</name>
    <dbReference type="NCBI Taxonomy" id="205924"/>
    <lineage>
        <taxon>Eukaryota</taxon>
        <taxon>Fungi</taxon>
        <taxon>Fungi incertae sedis</taxon>
        <taxon>Mucoromycota</taxon>
        <taxon>Mortierellomycotina</taxon>
        <taxon>Mortierellomycetes</taxon>
        <taxon>Mortierellales</taxon>
        <taxon>Mortierellaceae</taxon>
        <taxon>Entomortierella</taxon>
    </lineage>
</organism>
<feature type="transmembrane region" description="Helical" evidence="2">
    <location>
        <begin position="50"/>
        <end position="70"/>
    </location>
</feature>
<feature type="compositionally biased region" description="Acidic residues" evidence="1">
    <location>
        <begin position="284"/>
        <end position="297"/>
    </location>
</feature>
<dbReference type="AlphaFoldDB" id="A0A9P3LXY8"/>
<protein>
    <submittedName>
        <fullName evidence="3">Uncharacterized protein</fullName>
    </submittedName>
</protein>
<feature type="compositionally biased region" description="Low complexity" evidence="1">
    <location>
        <begin position="488"/>
        <end position="502"/>
    </location>
</feature>
<sequence>MQPSSLLPIANLGQASRVTHQQPILKSNLHDTGTTNDFQTNRPAVSRRPWLILSLPLAMAVLIVTSLYYLSTNAGAPPATFFGPSSTTTARDRFRSLFANGVLSSSSWPIIPLKTSTTSSSTTSITKIVRGKSADSTIASCHTQERVSWLATQDLEHSGMADEDEDEDEEDEEDDDSDDGDDPEEEDEDEDIPREWDAILNFPGGQTVHIGNDLDASEIAELIEDVEERMLATVPRGMESQNVVVLDLSSSTGGDLSSDAVNADDLASEDEMVILNLSRRGSKDDDDDDEDREEKEEDDHHRGSKRRKQEIGINGSRSNNRNVNEDDDEGYDEDKHDHFPTNLKHGGDGRDDNDESEVDDDKEQEDRSRKHRHHSDKDGRHHKHHHQDQNANLGGTGANGPILLCSSRSCLPKLRDSILSKLSVQIQYVMNHLRSRETLFYGMESTAPQTKEFLIATQEDMVQKLEDRIIKDLKDWVMGVRRKSGGTSSSSSSSSSSPSPSSKSKDSSSRNQPVAAFENDQEIVAEMSVESEGLFLGGEDFETEGDMAISVSSTVPSTGFHMPSLSLEDADDDDEDHENEVLGSIKKTKHHSLHRRDGLQNDFFLSADKVIMQEEWSRWIAHWVHHSKLLILSHSLATRTLADMNQIAISGENVVMMDQRHWSWNLDKALATVMVASEMLCGGPSPTTTTTGGSPATLKIAAGSDTATLKALALSLNAQKCVDIWSPELETILQQTATNA</sequence>
<comment type="caution">
    <text evidence="3">The sequence shown here is derived from an EMBL/GenBank/DDBJ whole genome shotgun (WGS) entry which is preliminary data.</text>
</comment>
<dbReference type="EMBL" id="BQFW01000008">
    <property type="protein sequence ID" value="GJJ74320.1"/>
    <property type="molecule type" value="Genomic_DNA"/>
</dbReference>
<proteinExistence type="predicted"/>
<name>A0A9P3LXY8_9FUNG</name>
<evidence type="ECO:0000256" key="2">
    <source>
        <dbReference type="SAM" id="Phobius"/>
    </source>
</evidence>
<gene>
    <name evidence="3" type="ORF">EMPS_06678</name>
</gene>
<evidence type="ECO:0000313" key="4">
    <source>
        <dbReference type="Proteomes" id="UP000827284"/>
    </source>
</evidence>
<feature type="compositionally biased region" description="Basic residues" evidence="1">
    <location>
        <begin position="369"/>
        <end position="386"/>
    </location>
</feature>
<feature type="region of interest" description="Disordered" evidence="1">
    <location>
        <begin position="481"/>
        <end position="514"/>
    </location>
</feature>
<feature type="compositionally biased region" description="Acidic residues" evidence="1">
    <location>
        <begin position="351"/>
        <end position="363"/>
    </location>
</feature>
<evidence type="ECO:0000313" key="3">
    <source>
        <dbReference type="EMBL" id="GJJ74320.1"/>
    </source>
</evidence>
<keyword evidence="4" id="KW-1185">Reference proteome</keyword>
<keyword evidence="2" id="KW-1133">Transmembrane helix</keyword>
<reference evidence="3" key="2">
    <citation type="journal article" date="2022" name="Microbiol. Resour. Announc.">
        <title>Whole-Genome Sequence of Entomortierella parvispora E1425, a Mucoromycotan Fungus Associated with Burkholderiaceae-Related Endosymbiotic Bacteria.</title>
        <authorList>
            <person name="Herlambang A."/>
            <person name="Guo Y."/>
            <person name="Takashima Y."/>
            <person name="Narisawa K."/>
            <person name="Ohta H."/>
            <person name="Nishizawa T."/>
        </authorList>
    </citation>
    <scope>NUCLEOTIDE SEQUENCE</scope>
    <source>
        <strain evidence="3">E1425</strain>
    </source>
</reference>
<reference evidence="3" key="1">
    <citation type="submission" date="2021-11" db="EMBL/GenBank/DDBJ databases">
        <authorList>
            <person name="Herlambang A."/>
            <person name="Guo Y."/>
            <person name="Takashima Y."/>
            <person name="Nishizawa T."/>
        </authorList>
    </citation>
    <scope>NUCLEOTIDE SEQUENCE</scope>
    <source>
        <strain evidence="3">E1425</strain>
    </source>
</reference>
<feature type="region of interest" description="Disordered" evidence="1">
    <location>
        <begin position="249"/>
        <end position="395"/>
    </location>
</feature>
<feature type="compositionally biased region" description="Basic and acidic residues" evidence="1">
    <location>
        <begin position="333"/>
        <end position="350"/>
    </location>
</feature>
<keyword evidence="2" id="KW-0812">Transmembrane</keyword>
<keyword evidence="2" id="KW-0472">Membrane</keyword>
<feature type="region of interest" description="Disordered" evidence="1">
    <location>
        <begin position="157"/>
        <end position="194"/>
    </location>
</feature>